<sequence>MRYINMDEIVLPDGWLNKAAKLNQMLLNAADDKERQTIIEKNQIWKQLFVPLSELSKGKCWYSEALDVMSDRDIDHFRPKGIAKNIKGIKRADEDGYWWLAYDYENYRFSSQYSNEPRRDKFDSAKVAGGKWVYFPLFEGSFVAKNKPRCKDEEIMLLDPCDADDPNLLTFDSKGKAIANAPAILDVRDKIRVETSIKLYHLDHTPLEELRERVWDFCQRMVDEIRTISNDPEGISNFGRYRVKFLKDEIRRLTKRDVQLSAVAIACCEENGLAFISERR</sequence>
<name>A0ABU3GWX1_9SPHI</name>
<accession>A0ABU3GWX1</accession>
<protein>
    <recommendedName>
        <fullName evidence="3">HNH endonuclease</fullName>
    </recommendedName>
</protein>
<comment type="caution">
    <text evidence="1">The sequence shown here is derived from an EMBL/GenBank/DDBJ whole genome shotgun (WGS) entry which is preliminary data.</text>
</comment>
<dbReference type="Proteomes" id="UP001258315">
    <property type="component" value="Unassembled WGS sequence"/>
</dbReference>
<gene>
    <name evidence="1" type="ORF">QE417_003331</name>
</gene>
<keyword evidence="2" id="KW-1185">Reference proteome</keyword>
<proteinExistence type="predicted"/>
<evidence type="ECO:0000313" key="1">
    <source>
        <dbReference type="EMBL" id="MDT3404259.1"/>
    </source>
</evidence>
<evidence type="ECO:0008006" key="3">
    <source>
        <dbReference type="Google" id="ProtNLM"/>
    </source>
</evidence>
<reference evidence="2" key="1">
    <citation type="submission" date="2023-07" db="EMBL/GenBank/DDBJ databases">
        <title>Functional and genomic diversity of the sorghum phyllosphere microbiome.</title>
        <authorList>
            <person name="Shade A."/>
        </authorList>
    </citation>
    <scope>NUCLEOTIDE SEQUENCE [LARGE SCALE GENOMIC DNA]</scope>
    <source>
        <strain evidence="2">SORGH_AS_0422</strain>
    </source>
</reference>
<organism evidence="1 2">
    <name type="scientific">Mucilaginibacter terrae</name>
    <dbReference type="NCBI Taxonomy" id="1955052"/>
    <lineage>
        <taxon>Bacteria</taxon>
        <taxon>Pseudomonadati</taxon>
        <taxon>Bacteroidota</taxon>
        <taxon>Sphingobacteriia</taxon>
        <taxon>Sphingobacteriales</taxon>
        <taxon>Sphingobacteriaceae</taxon>
        <taxon>Mucilaginibacter</taxon>
    </lineage>
</organism>
<dbReference type="EMBL" id="JAVLVU010000001">
    <property type="protein sequence ID" value="MDT3404259.1"/>
    <property type="molecule type" value="Genomic_DNA"/>
</dbReference>
<evidence type="ECO:0000313" key="2">
    <source>
        <dbReference type="Proteomes" id="UP001258315"/>
    </source>
</evidence>